<dbReference type="GO" id="GO:0005829">
    <property type="term" value="C:cytosol"/>
    <property type="evidence" value="ECO:0007669"/>
    <property type="project" value="TreeGrafter"/>
</dbReference>
<keyword evidence="5" id="KW-1185">Reference proteome</keyword>
<reference evidence="4" key="2">
    <citation type="journal article" date="2024" name="Plant">
        <title>Genomic evolution and insights into agronomic trait innovations of Sesamum species.</title>
        <authorList>
            <person name="Miao H."/>
            <person name="Wang L."/>
            <person name="Qu L."/>
            <person name="Liu H."/>
            <person name="Sun Y."/>
            <person name="Le M."/>
            <person name="Wang Q."/>
            <person name="Wei S."/>
            <person name="Zheng Y."/>
            <person name="Lin W."/>
            <person name="Duan Y."/>
            <person name="Cao H."/>
            <person name="Xiong S."/>
            <person name="Wang X."/>
            <person name="Wei L."/>
            <person name="Li C."/>
            <person name="Ma Q."/>
            <person name="Ju M."/>
            <person name="Zhao R."/>
            <person name="Li G."/>
            <person name="Mu C."/>
            <person name="Tian Q."/>
            <person name="Mei H."/>
            <person name="Zhang T."/>
            <person name="Gao T."/>
            <person name="Zhang H."/>
        </authorList>
    </citation>
    <scope>NUCLEOTIDE SEQUENCE</scope>
    <source>
        <strain evidence="4">3651</strain>
    </source>
</reference>
<feature type="domain" description="Chaperone DnaJ C-terminal" evidence="3">
    <location>
        <begin position="213"/>
        <end position="370"/>
    </location>
</feature>
<feature type="compositionally biased region" description="Basic and acidic residues" evidence="2">
    <location>
        <begin position="63"/>
        <end position="83"/>
    </location>
</feature>
<dbReference type="GO" id="GO:0051087">
    <property type="term" value="F:protein-folding chaperone binding"/>
    <property type="evidence" value="ECO:0007669"/>
    <property type="project" value="TreeGrafter"/>
</dbReference>
<dbReference type="Pfam" id="PF01556">
    <property type="entry name" value="DnaJ_C"/>
    <property type="match status" value="1"/>
</dbReference>
<accession>A0AAE2CPD8</accession>
<dbReference type="SUPFAM" id="SSF49493">
    <property type="entry name" value="HSP40/DnaJ peptide-binding domain"/>
    <property type="match status" value="2"/>
</dbReference>
<dbReference type="PANTHER" id="PTHR24078">
    <property type="entry name" value="DNAJ HOMOLOG SUBFAMILY C MEMBER"/>
    <property type="match status" value="1"/>
</dbReference>
<evidence type="ECO:0000259" key="3">
    <source>
        <dbReference type="Pfam" id="PF01556"/>
    </source>
</evidence>
<feature type="compositionally biased region" description="Polar residues" evidence="2">
    <location>
        <begin position="143"/>
        <end position="158"/>
    </location>
</feature>
<dbReference type="Proteomes" id="UP001293254">
    <property type="component" value="Unassembled WGS sequence"/>
</dbReference>
<dbReference type="GO" id="GO:0006457">
    <property type="term" value="P:protein folding"/>
    <property type="evidence" value="ECO:0007669"/>
    <property type="project" value="InterPro"/>
</dbReference>
<keyword evidence="1" id="KW-0143">Chaperone</keyword>
<evidence type="ECO:0000313" key="4">
    <source>
        <dbReference type="EMBL" id="KAK4429636.1"/>
    </source>
</evidence>
<dbReference type="Gene3D" id="2.60.260.20">
    <property type="entry name" value="Urease metallochaperone UreE, N-terminal domain"/>
    <property type="match status" value="2"/>
</dbReference>
<dbReference type="FunFam" id="2.60.260.20:FF:000015">
    <property type="entry name" value="Heat shock protein 40"/>
    <property type="match status" value="1"/>
</dbReference>
<sequence>MDDHSRSHSHDLFHVLGFGRFCKACKSFLFKCYPEKQFLLFRKSGSKNKHRSTEDDVNINSHRNREPEIRKADDTHDMQEVRDSGNVGGGSPPLRSLMRRSCDDYMTRSPQWSPVVLTSTGASPVSQVPGRGGAQPAKALLSRTRSQRNSAEALSKRQQPAKASLLRTRSHRNSMEAPSAALSRSFSRCTSRPGATPILYSNSNGLLKPPAMEQQLDCTLEELCFGCIKKMKITRDAVTEDGQMVEEDEVLTIKVKPGWTKGTKITFEGMGDEIPGTDPADVIFVVAEKEHPLFRRQDDDLELEVEVPLVDALTGCTISVPLLGGQTMSLTIDDIVHPGYEKIISEQGMPKQNEPATRGNLVITFSVKFPEKLREEQRSDAANILQHTC</sequence>
<dbReference type="InterPro" id="IPR002939">
    <property type="entry name" value="DnaJ_C"/>
</dbReference>
<dbReference type="PANTHER" id="PTHR24078:SF522">
    <property type="entry name" value="DNAJ CHAPERONE C-TERMINAL DOMAIN-CONTAINING PROTEIN"/>
    <property type="match status" value="1"/>
</dbReference>
<evidence type="ECO:0000313" key="5">
    <source>
        <dbReference type="Proteomes" id="UP001293254"/>
    </source>
</evidence>
<comment type="caution">
    <text evidence="4">The sequence shown here is derived from an EMBL/GenBank/DDBJ whole genome shotgun (WGS) entry which is preliminary data.</text>
</comment>
<feature type="region of interest" description="Disordered" evidence="2">
    <location>
        <begin position="45"/>
        <end position="98"/>
    </location>
</feature>
<dbReference type="GO" id="GO:0051082">
    <property type="term" value="F:unfolded protein binding"/>
    <property type="evidence" value="ECO:0007669"/>
    <property type="project" value="InterPro"/>
</dbReference>
<evidence type="ECO:0000256" key="2">
    <source>
        <dbReference type="SAM" id="MobiDB-lite"/>
    </source>
</evidence>
<name>A0AAE2CPD8_9LAMI</name>
<dbReference type="AlphaFoldDB" id="A0AAE2CPD8"/>
<gene>
    <name evidence="4" type="ORF">Salat_1264200</name>
</gene>
<feature type="region of interest" description="Disordered" evidence="2">
    <location>
        <begin position="120"/>
        <end position="188"/>
    </location>
</feature>
<dbReference type="EMBL" id="JACGWO010000004">
    <property type="protein sequence ID" value="KAK4429636.1"/>
    <property type="molecule type" value="Genomic_DNA"/>
</dbReference>
<dbReference type="InterPro" id="IPR008971">
    <property type="entry name" value="HSP40/DnaJ_pept-bd"/>
</dbReference>
<dbReference type="CDD" id="cd10747">
    <property type="entry name" value="DnaJ_C"/>
    <property type="match status" value="1"/>
</dbReference>
<protein>
    <submittedName>
        <fullName evidence="4">DnaJsubfamily B member 13</fullName>
    </submittedName>
</protein>
<evidence type="ECO:0000256" key="1">
    <source>
        <dbReference type="ARBA" id="ARBA00023186"/>
    </source>
</evidence>
<dbReference type="InterPro" id="IPR051339">
    <property type="entry name" value="DnaJ_subfamily_B"/>
</dbReference>
<dbReference type="FunFam" id="2.60.260.20:FF:000006">
    <property type="entry name" value="DnaJ subfamily B member 13"/>
    <property type="match status" value="1"/>
</dbReference>
<proteinExistence type="predicted"/>
<reference evidence="4" key="1">
    <citation type="submission" date="2020-06" db="EMBL/GenBank/DDBJ databases">
        <authorList>
            <person name="Li T."/>
            <person name="Hu X."/>
            <person name="Zhang T."/>
            <person name="Song X."/>
            <person name="Zhang H."/>
            <person name="Dai N."/>
            <person name="Sheng W."/>
            <person name="Hou X."/>
            <person name="Wei L."/>
        </authorList>
    </citation>
    <scope>NUCLEOTIDE SEQUENCE</scope>
    <source>
        <strain evidence="4">3651</strain>
        <tissue evidence="4">Leaf</tissue>
    </source>
</reference>
<organism evidence="4 5">
    <name type="scientific">Sesamum alatum</name>
    <dbReference type="NCBI Taxonomy" id="300844"/>
    <lineage>
        <taxon>Eukaryota</taxon>
        <taxon>Viridiplantae</taxon>
        <taxon>Streptophyta</taxon>
        <taxon>Embryophyta</taxon>
        <taxon>Tracheophyta</taxon>
        <taxon>Spermatophyta</taxon>
        <taxon>Magnoliopsida</taxon>
        <taxon>eudicotyledons</taxon>
        <taxon>Gunneridae</taxon>
        <taxon>Pentapetalae</taxon>
        <taxon>asterids</taxon>
        <taxon>lamiids</taxon>
        <taxon>Lamiales</taxon>
        <taxon>Pedaliaceae</taxon>
        <taxon>Sesamum</taxon>
    </lineage>
</organism>